<dbReference type="InterPro" id="IPR000719">
    <property type="entry name" value="Prot_kinase_dom"/>
</dbReference>
<evidence type="ECO:0000256" key="11">
    <source>
        <dbReference type="PROSITE-ProRule" id="PRU10141"/>
    </source>
</evidence>
<evidence type="ECO:0000313" key="15">
    <source>
        <dbReference type="EMBL" id="CAG9328831.1"/>
    </source>
</evidence>
<evidence type="ECO:0000256" key="8">
    <source>
        <dbReference type="ARBA" id="ARBA00022840"/>
    </source>
</evidence>
<dbReference type="GO" id="GO:0005524">
    <property type="term" value="F:ATP binding"/>
    <property type="evidence" value="ECO:0007669"/>
    <property type="project" value="UniProtKB-UniRule"/>
</dbReference>
<protein>
    <recommendedName>
        <fullName evidence="2">non-specific serine/threonine protein kinase</fullName>
        <ecNumber evidence="2">2.7.11.1</ecNumber>
    </recommendedName>
</protein>
<dbReference type="FunFam" id="1.10.510.10:FF:000057">
    <property type="entry name" value="Non-specific serine/threonine protein kinase"/>
    <property type="match status" value="1"/>
</dbReference>
<accession>A0AAU9JLQ9</accession>
<proteinExistence type="inferred from homology"/>
<dbReference type="SMART" id="SM00133">
    <property type="entry name" value="S_TK_X"/>
    <property type="match status" value="1"/>
</dbReference>
<keyword evidence="5" id="KW-0808">Transferase</keyword>
<dbReference type="FunFam" id="3.30.200.20:FF:000192">
    <property type="entry name" value="Serine/threonine-protein kinase cot-1"/>
    <property type="match status" value="1"/>
</dbReference>
<dbReference type="GO" id="GO:0004674">
    <property type="term" value="F:protein serine/threonine kinase activity"/>
    <property type="evidence" value="ECO:0007669"/>
    <property type="project" value="UniProtKB-KW"/>
</dbReference>
<dbReference type="Gene3D" id="3.30.200.20">
    <property type="entry name" value="Phosphorylase Kinase, domain 1"/>
    <property type="match status" value="1"/>
</dbReference>
<dbReference type="AlphaFoldDB" id="A0AAU9JLQ9"/>
<evidence type="ECO:0000256" key="4">
    <source>
        <dbReference type="ARBA" id="ARBA00022553"/>
    </source>
</evidence>
<dbReference type="EMBL" id="CAJZBQ010000046">
    <property type="protein sequence ID" value="CAG9328831.1"/>
    <property type="molecule type" value="Genomic_DNA"/>
</dbReference>
<name>A0AAU9JLQ9_9CILI</name>
<dbReference type="PANTHER" id="PTHR22988:SF76">
    <property type="entry name" value="CHROMOSOME UNDETERMINED SCAFFOLD_135, WHOLE GENOME SHOTGUN SEQUENCE"/>
    <property type="match status" value="1"/>
</dbReference>
<dbReference type="Pfam" id="PF00069">
    <property type="entry name" value="Pkinase"/>
    <property type="match status" value="1"/>
</dbReference>
<dbReference type="Proteomes" id="UP001162131">
    <property type="component" value="Unassembled WGS sequence"/>
</dbReference>
<sequence length="484" mass="56134">METPQQQEDLVSPVTRLKAESAKAYIEQKFSRLKTEESKKRSDWENLHKRMEDMRLSLTEQELIKQEILHQEAEALRKKRQKITVLDFESLAIIGKGAYGEVRLCRVKATGEIVAMKKMKKAEMKFKNQVKHIKAERDILATANNPWIVGLKYSFQDEDHLYLCMEYLQGGDLMTLLMKKDILTEDEARFYTAEIVLAVDSAHQLNYIHRDLKPDNVLLDSSGHIKLSDFGLCTFAEVIPSSIRLRRNQEDPDLPQPSLVTVSNEKPNFKRQRHLAYSTVGTPDYIAPEVFNQQGYSETVDWWSVGVILFEMLVGYPPFYSDDPSLTCQKIMHWKQTLRIPPEAGVSSVAVDLILRLLRDRNDRLGCGGVDEVKSHPFFNGVDWDNIRNTRAPYIPEVSSEVDTRNFENFKEDEPFYPEETARSTKKDFEFIGYTFKKDDNKEYLLNALQELENLRRSEGNARIKQKKWQDSNIEVTESSENYL</sequence>
<keyword evidence="4" id="KW-0597">Phosphoprotein</keyword>
<keyword evidence="8 11" id="KW-0067">ATP-binding</keyword>
<evidence type="ECO:0000256" key="9">
    <source>
        <dbReference type="ARBA" id="ARBA00047899"/>
    </source>
</evidence>
<dbReference type="InterPro" id="IPR000961">
    <property type="entry name" value="AGC-kinase_C"/>
</dbReference>
<keyword evidence="6 11" id="KW-0547">Nucleotide-binding</keyword>
<feature type="binding site" evidence="11">
    <location>
        <position position="117"/>
    </location>
    <ligand>
        <name>ATP</name>
        <dbReference type="ChEBI" id="CHEBI:30616"/>
    </ligand>
</feature>
<evidence type="ECO:0000259" key="14">
    <source>
        <dbReference type="PROSITE" id="PS51285"/>
    </source>
</evidence>
<dbReference type="InterPro" id="IPR059233">
    <property type="entry name" value="MobB_NdrA/B/Cbk1"/>
</dbReference>
<comment type="catalytic activity">
    <reaction evidence="9">
        <text>L-threonyl-[protein] + ATP = O-phospho-L-threonyl-[protein] + ADP + H(+)</text>
        <dbReference type="Rhea" id="RHEA:46608"/>
        <dbReference type="Rhea" id="RHEA-COMP:11060"/>
        <dbReference type="Rhea" id="RHEA-COMP:11605"/>
        <dbReference type="ChEBI" id="CHEBI:15378"/>
        <dbReference type="ChEBI" id="CHEBI:30013"/>
        <dbReference type="ChEBI" id="CHEBI:30616"/>
        <dbReference type="ChEBI" id="CHEBI:61977"/>
        <dbReference type="ChEBI" id="CHEBI:456216"/>
        <dbReference type="EC" id="2.7.11.1"/>
    </reaction>
</comment>
<dbReference type="PROSITE" id="PS51285">
    <property type="entry name" value="AGC_KINASE_CTER"/>
    <property type="match status" value="1"/>
</dbReference>
<gene>
    <name evidence="15" type="ORF">BSTOLATCC_MIC46821</name>
</gene>
<evidence type="ECO:0000259" key="13">
    <source>
        <dbReference type="PROSITE" id="PS50011"/>
    </source>
</evidence>
<evidence type="ECO:0000256" key="1">
    <source>
        <dbReference type="ARBA" id="ARBA00009903"/>
    </source>
</evidence>
<keyword evidence="16" id="KW-1185">Reference proteome</keyword>
<dbReference type="InterPro" id="IPR008271">
    <property type="entry name" value="Ser/Thr_kinase_AS"/>
</dbReference>
<feature type="domain" description="AGC-kinase C-terminal" evidence="14">
    <location>
        <begin position="380"/>
        <end position="446"/>
    </location>
</feature>
<dbReference type="CDD" id="cd21742">
    <property type="entry name" value="MobB_NDR_LATS-like"/>
    <property type="match status" value="1"/>
</dbReference>
<feature type="domain" description="Protein kinase" evidence="13">
    <location>
        <begin position="88"/>
        <end position="379"/>
    </location>
</feature>
<dbReference type="PROSITE" id="PS00108">
    <property type="entry name" value="PROTEIN_KINASE_ST"/>
    <property type="match status" value="1"/>
</dbReference>
<dbReference type="FunFam" id="1.10.510.10:FF:000042">
    <property type="entry name" value="Non-specific serine/threonine protein kinase"/>
    <property type="match status" value="1"/>
</dbReference>
<evidence type="ECO:0000256" key="12">
    <source>
        <dbReference type="RuleBase" id="RU000304"/>
    </source>
</evidence>
<evidence type="ECO:0000256" key="10">
    <source>
        <dbReference type="ARBA" id="ARBA00048679"/>
    </source>
</evidence>
<dbReference type="Gene3D" id="1.10.510.10">
    <property type="entry name" value="Transferase(Phosphotransferase) domain 1"/>
    <property type="match status" value="1"/>
</dbReference>
<reference evidence="15" key="1">
    <citation type="submission" date="2021-09" db="EMBL/GenBank/DDBJ databases">
        <authorList>
            <consortium name="AG Swart"/>
            <person name="Singh M."/>
            <person name="Singh A."/>
            <person name="Seah K."/>
            <person name="Emmerich C."/>
        </authorList>
    </citation>
    <scope>NUCLEOTIDE SEQUENCE</scope>
    <source>
        <strain evidence="15">ATCC30299</strain>
    </source>
</reference>
<evidence type="ECO:0000256" key="2">
    <source>
        <dbReference type="ARBA" id="ARBA00012513"/>
    </source>
</evidence>
<dbReference type="EC" id="2.7.11.1" evidence="2"/>
<comment type="caution">
    <text evidence="15">The sequence shown here is derived from an EMBL/GenBank/DDBJ whole genome shotgun (WGS) entry which is preliminary data.</text>
</comment>
<evidence type="ECO:0000256" key="3">
    <source>
        <dbReference type="ARBA" id="ARBA00022527"/>
    </source>
</evidence>
<evidence type="ECO:0000256" key="7">
    <source>
        <dbReference type="ARBA" id="ARBA00022777"/>
    </source>
</evidence>
<organism evidence="15 16">
    <name type="scientific">Blepharisma stoltei</name>
    <dbReference type="NCBI Taxonomy" id="1481888"/>
    <lineage>
        <taxon>Eukaryota</taxon>
        <taxon>Sar</taxon>
        <taxon>Alveolata</taxon>
        <taxon>Ciliophora</taxon>
        <taxon>Postciliodesmatophora</taxon>
        <taxon>Heterotrichea</taxon>
        <taxon>Heterotrichida</taxon>
        <taxon>Blepharismidae</taxon>
        <taxon>Blepharisma</taxon>
    </lineage>
</organism>
<dbReference type="PROSITE" id="PS50011">
    <property type="entry name" value="PROTEIN_KINASE_DOM"/>
    <property type="match status" value="1"/>
</dbReference>
<keyword evidence="3 12" id="KW-0723">Serine/threonine-protein kinase</keyword>
<dbReference type="InterPro" id="IPR050839">
    <property type="entry name" value="Rho-assoc_Ser/Thr_Kinase"/>
</dbReference>
<dbReference type="SUPFAM" id="SSF56112">
    <property type="entry name" value="Protein kinase-like (PK-like)"/>
    <property type="match status" value="1"/>
</dbReference>
<comment type="catalytic activity">
    <reaction evidence="10">
        <text>L-seryl-[protein] + ATP = O-phospho-L-seryl-[protein] + ADP + H(+)</text>
        <dbReference type="Rhea" id="RHEA:17989"/>
        <dbReference type="Rhea" id="RHEA-COMP:9863"/>
        <dbReference type="Rhea" id="RHEA-COMP:11604"/>
        <dbReference type="ChEBI" id="CHEBI:15378"/>
        <dbReference type="ChEBI" id="CHEBI:29999"/>
        <dbReference type="ChEBI" id="CHEBI:30616"/>
        <dbReference type="ChEBI" id="CHEBI:83421"/>
        <dbReference type="ChEBI" id="CHEBI:456216"/>
        <dbReference type="EC" id="2.7.11.1"/>
    </reaction>
</comment>
<dbReference type="InterPro" id="IPR017441">
    <property type="entry name" value="Protein_kinase_ATP_BS"/>
</dbReference>
<dbReference type="InterPro" id="IPR011009">
    <property type="entry name" value="Kinase-like_dom_sf"/>
</dbReference>
<keyword evidence="7" id="KW-0418">Kinase</keyword>
<dbReference type="PANTHER" id="PTHR22988">
    <property type="entry name" value="MYOTONIC DYSTROPHY S/T KINASE-RELATED"/>
    <property type="match status" value="1"/>
</dbReference>
<comment type="similarity">
    <text evidence="1">Belongs to the protein kinase superfamily. AGC Ser/Thr protein kinase family.</text>
</comment>
<evidence type="ECO:0000256" key="6">
    <source>
        <dbReference type="ARBA" id="ARBA00022741"/>
    </source>
</evidence>
<evidence type="ECO:0000313" key="16">
    <source>
        <dbReference type="Proteomes" id="UP001162131"/>
    </source>
</evidence>
<dbReference type="PROSITE" id="PS00107">
    <property type="entry name" value="PROTEIN_KINASE_ATP"/>
    <property type="match status" value="1"/>
</dbReference>
<dbReference type="SMART" id="SM00220">
    <property type="entry name" value="S_TKc"/>
    <property type="match status" value="1"/>
</dbReference>
<evidence type="ECO:0000256" key="5">
    <source>
        <dbReference type="ARBA" id="ARBA00022679"/>
    </source>
</evidence>